<keyword evidence="1" id="KW-0732">Signal</keyword>
<dbReference type="PROSITE" id="PS00895">
    <property type="entry name" value="3_HYDROXYISOBUT_DH"/>
    <property type="match status" value="1"/>
</dbReference>
<feature type="chain" id="PRO_5047141120" evidence="1">
    <location>
        <begin position="23"/>
        <end position="123"/>
    </location>
</feature>
<evidence type="ECO:0000313" key="3">
    <source>
        <dbReference type="Proteomes" id="UP001294412"/>
    </source>
</evidence>
<reference evidence="2 3" key="1">
    <citation type="submission" date="2023-12" db="EMBL/GenBank/DDBJ databases">
        <title>Description of Novel Strain Fulvimarina sp. 2208YS6-2-32 isolated from Uroteuthis (Photololigo) edulis.</title>
        <authorList>
            <person name="Park J.-S."/>
        </authorList>
    </citation>
    <scope>NUCLEOTIDE SEQUENCE [LARGE SCALE GENOMIC DNA]</scope>
    <source>
        <strain evidence="2 3">2208YS6-2-32</strain>
    </source>
</reference>
<name>A0ABU5HYX1_9HYPH</name>
<dbReference type="InterPro" id="IPR002204">
    <property type="entry name" value="3-OH-isobutyrate_DH-rel_CS"/>
</dbReference>
<dbReference type="Proteomes" id="UP001294412">
    <property type="component" value="Unassembled WGS sequence"/>
</dbReference>
<protein>
    <submittedName>
        <fullName evidence="2">Curli-like amyloid fiber formation chaperone CsgH</fullName>
    </submittedName>
</protein>
<dbReference type="RefSeq" id="WP_322185763.1">
    <property type="nucleotide sequence ID" value="NZ_JAXLPB010000001.1"/>
</dbReference>
<dbReference type="Gene3D" id="2.60.40.2420">
    <property type="match status" value="1"/>
</dbReference>
<feature type="signal peptide" evidence="1">
    <location>
        <begin position="1"/>
        <end position="22"/>
    </location>
</feature>
<gene>
    <name evidence="2" type="primary">csgH</name>
    <name evidence="2" type="ORF">U0C82_04005</name>
</gene>
<accession>A0ABU5HYX1</accession>
<dbReference type="InterPro" id="IPR053722">
    <property type="entry name" value="Curli_assembly_CsgC/AgfC"/>
</dbReference>
<proteinExistence type="predicted"/>
<keyword evidence="3" id="KW-1185">Reference proteome</keyword>
<organism evidence="2 3">
    <name type="scientific">Fulvimarina uroteuthidis</name>
    <dbReference type="NCBI Taxonomy" id="3098149"/>
    <lineage>
        <taxon>Bacteria</taxon>
        <taxon>Pseudomonadati</taxon>
        <taxon>Pseudomonadota</taxon>
        <taxon>Alphaproteobacteria</taxon>
        <taxon>Hyphomicrobiales</taxon>
        <taxon>Aurantimonadaceae</taxon>
        <taxon>Fulvimarina</taxon>
    </lineage>
</organism>
<dbReference type="NCBIfam" id="NF041112">
    <property type="entry name" value="chap_CsgH_alph"/>
    <property type="match status" value="1"/>
</dbReference>
<comment type="caution">
    <text evidence="2">The sequence shown here is derived from an EMBL/GenBank/DDBJ whole genome shotgun (WGS) entry which is preliminary data.</text>
</comment>
<evidence type="ECO:0000256" key="1">
    <source>
        <dbReference type="SAM" id="SignalP"/>
    </source>
</evidence>
<evidence type="ECO:0000313" key="2">
    <source>
        <dbReference type="EMBL" id="MDY8108314.1"/>
    </source>
</evidence>
<dbReference type="InterPro" id="IPR047726">
    <property type="entry name" value="CsgH_dom"/>
</dbReference>
<sequence length="123" mass="12203">MHRILPLIAALFGLGLMGQPAAARDAMALAAIAVEPGAGAVTIVGQVVALAPGRYGGRLTVDRSGASGTVTSKQGGSAELRAGEVSSMARVDLSLSPGDGLEVSFVVLSDGVEIASSKMTVTP</sequence>
<dbReference type="EMBL" id="JAXLPB010000001">
    <property type="protein sequence ID" value="MDY8108314.1"/>
    <property type="molecule type" value="Genomic_DNA"/>
</dbReference>